<feature type="domain" description="Glycosyl transferase family 1" evidence="1">
    <location>
        <begin position="169"/>
        <end position="323"/>
    </location>
</feature>
<comment type="caution">
    <text evidence="2">The sequence shown here is derived from an EMBL/GenBank/DDBJ whole genome shotgun (WGS) entry which is preliminary data.</text>
</comment>
<dbReference type="InterPro" id="IPR001296">
    <property type="entry name" value="Glyco_trans_1"/>
</dbReference>
<evidence type="ECO:0000313" key="2">
    <source>
        <dbReference type="EMBL" id="PAD99654.1"/>
    </source>
</evidence>
<evidence type="ECO:0000313" key="3">
    <source>
        <dbReference type="Proteomes" id="UP000216852"/>
    </source>
</evidence>
<dbReference type="Gene3D" id="3.40.50.2000">
    <property type="entry name" value="Glycogen Phosphorylase B"/>
    <property type="match status" value="2"/>
</dbReference>
<proteinExistence type="predicted"/>
<protein>
    <recommendedName>
        <fullName evidence="1">Glycosyl transferase family 1 domain-containing protein</fullName>
    </recommendedName>
</protein>
<name>A0ABX4GXR1_9BACI</name>
<dbReference type="CDD" id="cd03801">
    <property type="entry name" value="GT4_PimA-like"/>
    <property type="match status" value="1"/>
</dbReference>
<evidence type="ECO:0000259" key="1">
    <source>
        <dbReference type="Pfam" id="PF00534"/>
    </source>
</evidence>
<dbReference type="SUPFAM" id="SSF53756">
    <property type="entry name" value="UDP-Glycosyltransferase/glycogen phosphorylase"/>
    <property type="match status" value="1"/>
</dbReference>
<organism evidence="2 3">
    <name type="scientific">Terribacillus saccharophilus</name>
    <dbReference type="NCBI Taxonomy" id="361277"/>
    <lineage>
        <taxon>Bacteria</taxon>
        <taxon>Bacillati</taxon>
        <taxon>Bacillota</taxon>
        <taxon>Bacilli</taxon>
        <taxon>Bacillales</taxon>
        <taxon>Bacillaceae</taxon>
        <taxon>Terribacillus</taxon>
    </lineage>
</organism>
<keyword evidence="3" id="KW-1185">Reference proteome</keyword>
<dbReference type="Proteomes" id="UP000216852">
    <property type="component" value="Unassembled WGS sequence"/>
</dbReference>
<accession>A0ABX4GXR1</accession>
<dbReference type="PANTHER" id="PTHR12526">
    <property type="entry name" value="GLYCOSYLTRANSFERASE"/>
    <property type="match status" value="1"/>
</dbReference>
<gene>
    <name evidence="2" type="ORF">CHH48_10400</name>
</gene>
<dbReference type="EMBL" id="NPBJ01000021">
    <property type="protein sequence ID" value="PAD99654.1"/>
    <property type="molecule type" value="Genomic_DNA"/>
</dbReference>
<sequence length="354" mass="40369">MIKKNVLMVGSSTDVKGGMTTVVNSFLKYKSNRYNLSYIATHKDFRNSAFKLIYFGLQLLKVIYSLIFKQVDIVHMHLSERGSFQRKYIIFKLARLFNKKVITHTHGAEFESYFNGSNNKNKIKIKELLSNSDAVIALGTNWENIIKKIESSSRTIILRNAVDLPIPFEKSYNNKKHIILFLAVLIERKGILDLIEAAKFITKNGNVEFVIAGDGELFEESVKVVKSAGLEKKFKFVGWVNEKEKNDLLRRADLFVLPSYNEGLPLSILEAMSFYLPIVSTNVGSIDEAVKNKENGELVQPGSVKELEKAILNVLEPKNLLNYSKKSRQMAEEMFDNKEYFLKIEKLYASVTEG</sequence>
<reference evidence="2 3" key="1">
    <citation type="submission" date="2017-07" db="EMBL/GenBank/DDBJ databases">
        <title>Isolation and whole genome analysis of endospore-forming bacteria from heroin.</title>
        <authorList>
            <person name="Kalinowski J."/>
            <person name="Ahrens B."/>
            <person name="Al-Dilaimi A."/>
            <person name="Winkler A."/>
            <person name="Wibberg D."/>
            <person name="Schleenbecker U."/>
            <person name="Ruckert C."/>
            <person name="Wolfel R."/>
            <person name="Grass G."/>
        </authorList>
    </citation>
    <scope>NUCLEOTIDE SEQUENCE [LARGE SCALE GENOMIC DNA]</scope>
    <source>
        <strain evidence="2 3">7517-1</strain>
    </source>
</reference>
<dbReference type="RefSeq" id="WP_095219412.1">
    <property type="nucleotide sequence ID" value="NZ_NPBJ01000021.1"/>
</dbReference>
<dbReference type="Pfam" id="PF00534">
    <property type="entry name" value="Glycos_transf_1"/>
    <property type="match status" value="1"/>
</dbReference>